<comment type="function">
    <text evidence="2">Antitoxin component of a type II toxin-antitoxin (TA) system.</text>
</comment>
<sequence length="93" mass="10623">MTKLRVDEDIRPLSDFRAGIASFVKQINETHRPMVLTQRGRGVAVLVGVHEYQKMQQRLELLEDIYRAEAQIEAGEGVPHAEAKNQLLSQLRQ</sequence>
<dbReference type="InterPro" id="IPR051405">
    <property type="entry name" value="phD/YefM_antitoxin"/>
</dbReference>
<evidence type="ECO:0000256" key="1">
    <source>
        <dbReference type="ARBA" id="ARBA00009981"/>
    </source>
</evidence>
<reference evidence="3 4" key="1">
    <citation type="submission" date="2015-11" db="EMBL/GenBank/DDBJ databases">
        <authorList>
            <person name="Zhang Y."/>
            <person name="Guo Z."/>
        </authorList>
    </citation>
    <scope>NUCLEOTIDE SEQUENCE [LARGE SCALE GENOMIC DNA]</scope>
    <source>
        <strain evidence="3 4">KCTC 32221</strain>
    </source>
</reference>
<dbReference type="Gene3D" id="3.40.1620.10">
    <property type="entry name" value="YefM-like domain"/>
    <property type="match status" value="1"/>
</dbReference>
<dbReference type="RefSeq" id="WP_058020442.1">
    <property type="nucleotide sequence ID" value="NZ_CP013189.1"/>
</dbReference>
<proteinExistence type="inferred from homology"/>
<dbReference type="PANTHER" id="PTHR33713">
    <property type="entry name" value="ANTITOXIN YAFN-RELATED"/>
    <property type="match status" value="1"/>
</dbReference>
<protein>
    <recommendedName>
        <fullName evidence="2">Antitoxin</fullName>
    </recommendedName>
</protein>
<dbReference type="Pfam" id="PF02604">
    <property type="entry name" value="PhdYeFM_antitox"/>
    <property type="match status" value="1"/>
</dbReference>
<evidence type="ECO:0000256" key="2">
    <source>
        <dbReference type="RuleBase" id="RU362080"/>
    </source>
</evidence>
<dbReference type="SUPFAM" id="SSF143120">
    <property type="entry name" value="YefM-like"/>
    <property type="match status" value="1"/>
</dbReference>
<accession>A0A0S2KA15</accession>
<dbReference type="OrthoDB" id="9809157at2"/>
<dbReference type="NCBIfam" id="TIGR01552">
    <property type="entry name" value="phd_fam"/>
    <property type="match status" value="1"/>
</dbReference>
<dbReference type="KEGG" id="pspi:PS2015_233"/>
<dbReference type="AlphaFoldDB" id="A0A0S2KA15"/>
<dbReference type="InterPro" id="IPR006442">
    <property type="entry name" value="Antitoxin_Phd/YefM"/>
</dbReference>
<comment type="similarity">
    <text evidence="1 2">Belongs to the phD/YefM antitoxin family.</text>
</comment>
<dbReference type="STRING" id="1249552.PS2015_233"/>
<evidence type="ECO:0000313" key="3">
    <source>
        <dbReference type="EMBL" id="ALO44926.1"/>
    </source>
</evidence>
<name>A0A0S2KA15_9GAMM</name>
<dbReference type="EMBL" id="CP013189">
    <property type="protein sequence ID" value="ALO44926.1"/>
    <property type="molecule type" value="Genomic_DNA"/>
</dbReference>
<gene>
    <name evidence="3" type="ORF">PS2015_233</name>
</gene>
<organism evidence="3 4">
    <name type="scientific">Pseudohongiella spirulinae</name>
    <dbReference type="NCBI Taxonomy" id="1249552"/>
    <lineage>
        <taxon>Bacteria</taxon>
        <taxon>Pseudomonadati</taxon>
        <taxon>Pseudomonadota</taxon>
        <taxon>Gammaproteobacteria</taxon>
        <taxon>Pseudomonadales</taxon>
        <taxon>Pseudohongiellaceae</taxon>
        <taxon>Pseudohongiella</taxon>
    </lineage>
</organism>
<keyword evidence="4" id="KW-1185">Reference proteome</keyword>
<dbReference type="Proteomes" id="UP000065641">
    <property type="component" value="Chromosome"/>
</dbReference>
<evidence type="ECO:0000313" key="4">
    <source>
        <dbReference type="Proteomes" id="UP000065641"/>
    </source>
</evidence>
<dbReference type="PATRIC" id="fig|1249552.3.peg.238"/>
<dbReference type="PANTHER" id="PTHR33713:SF11">
    <property type="entry name" value="PREVENT-HOST-DEATH FAMILY PROTEIN"/>
    <property type="match status" value="1"/>
</dbReference>
<dbReference type="InterPro" id="IPR036165">
    <property type="entry name" value="YefM-like_sf"/>
</dbReference>